<evidence type="ECO:0008006" key="3">
    <source>
        <dbReference type="Google" id="ProtNLM"/>
    </source>
</evidence>
<dbReference type="SUPFAM" id="SSF51445">
    <property type="entry name" value="(Trans)glycosidases"/>
    <property type="match status" value="1"/>
</dbReference>
<gene>
    <name evidence="1" type="ORF">A3E39_04405</name>
</gene>
<proteinExistence type="predicted"/>
<sequence>MIVGGVIALLIATLWVGVSTKTPGDIKKGVTFSQIFAESLGLNWRELLTVSLDDLGVRQFRIPAYWNVVQPAPDRYDWSSIDYQLDEIAHRNGKVLLAVGLKLPRWPECWKPDWVKPLTTKDEHTARLAYIEAAVTRYKDHPALESWQVENEANFLFGECPLPNLSFFKQEVALVKRLDQSHPITTTDSGELATWLAVGPQVDGLGVSVYRVVRLPWGSVWPYDWIPPYWYARRALLVSPWVKRVFVSEFQMEPWVEKAVTETPIDRQLETFDVSRMRKNFTFSERMQFDEIYFWGVEWWWWMKTKQSDPRFWDMAREFFQKT</sequence>
<dbReference type="STRING" id="1802399.A3E39_04405"/>
<dbReference type="EMBL" id="MGEH01000037">
    <property type="protein sequence ID" value="OGL78129.1"/>
    <property type="molecule type" value="Genomic_DNA"/>
</dbReference>
<name>A0A1F7UIQ1_9BACT</name>
<dbReference type="Gene3D" id="3.20.20.80">
    <property type="entry name" value="Glycosidases"/>
    <property type="match status" value="1"/>
</dbReference>
<dbReference type="Proteomes" id="UP000176603">
    <property type="component" value="Unassembled WGS sequence"/>
</dbReference>
<accession>A0A1F7UIQ1</accession>
<organism evidence="1 2">
    <name type="scientific">Candidatus Uhrbacteria bacterium RIFCSPHIGHO2_12_FULL_60_25</name>
    <dbReference type="NCBI Taxonomy" id="1802399"/>
    <lineage>
        <taxon>Bacteria</taxon>
        <taxon>Candidatus Uhriibacteriota</taxon>
    </lineage>
</organism>
<protein>
    <recommendedName>
        <fullName evidence="3">Glycoside hydrolase family 42 N-terminal domain-containing protein</fullName>
    </recommendedName>
</protein>
<reference evidence="1 2" key="1">
    <citation type="journal article" date="2016" name="Nat. Commun.">
        <title>Thousands of microbial genomes shed light on interconnected biogeochemical processes in an aquifer system.</title>
        <authorList>
            <person name="Anantharaman K."/>
            <person name="Brown C.T."/>
            <person name="Hug L.A."/>
            <person name="Sharon I."/>
            <person name="Castelle C.J."/>
            <person name="Probst A.J."/>
            <person name="Thomas B.C."/>
            <person name="Singh A."/>
            <person name="Wilkins M.J."/>
            <person name="Karaoz U."/>
            <person name="Brodie E.L."/>
            <person name="Williams K.H."/>
            <person name="Hubbard S.S."/>
            <person name="Banfield J.F."/>
        </authorList>
    </citation>
    <scope>NUCLEOTIDE SEQUENCE [LARGE SCALE GENOMIC DNA]</scope>
</reference>
<evidence type="ECO:0000313" key="2">
    <source>
        <dbReference type="Proteomes" id="UP000176603"/>
    </source>
</evidence>
<evidence type="ECO:0000313" key="1">
    <source>
        <dbReference type="EMBL" id="OGL78129.1"/>
    </source>
</evidence>
<dbReference type="InterPro" id="IPR017853">
    <property type="entry name" value="GH"/>
</dbReference>
<dbReference type="AlphaFoldDB" id="A0A1F7UIQ1"/>
<comment type="caution">
    <text evidence="1">The sequence shown here is derived from an EMBL/GenBank/DDBJ whole genome shotgun (WGS) entry which is preliminary data.</text>
</comment>